<feature type="transmembrane region" description="Helical" evidence="2">
    <location>
        <begin position="254"/>
        <end position="277"/>
    </location>
</feature>
<reference evidence="3" key="2">
    <citation type="submission" date="2012-05" db="EMBL/GenBank/DDBJ databases">
        <title>Annotation of the Genome Sequence of Fusarium oxysporum HDV247.</title>
        <authorList>
            <consortium name="The Broad Institute Genomics Platform"/>
            <person name="Ma L.-J."/>
            <person name="Corby-Kistler H."/>
            <person name="Broz K."/>
            <person name="Gale L.R."/>
            <person name="Jonkers W."/>
            <person name="O'Donnell K."/>
            <person name="Ploetz R."/>
            <person name="Steinberg C."/>
            <person name="Schwartz D.C."/>
            <person name="VanEtten H."/>
            <person name="Zhou S."/>
            <person name="Young S.K."/>
            <person name="Zeng Q."/>
            <person name="Gargeya S."/>
            <person name="Fitzgerald M."/>
            <person name="Abouelleil A."/>
            <person name="Alvarado L."/>
            <person name="Chapman S.B."/>
            <person name="Gainer-Dewar J."/>
            <person name="Goldberg J."/>
            <person name="Griggs A."/>
            <person name="Gujja S."/>
            <person name="Hansen M."/>
            <person name="Howarth C."/>
            <person name="Imamovic A."/>
            <person name="Ireland A."/>
            <person name="Larimer J."/>
            <person name="McCowan C."/>
            <person name="Murphy C."/>
            <person name="Pearson M."/>
            <person name="Poon T.W."/>
            <person name="Priest M."/>
            <person name="Roberts A."/>
            <person name="Saif S."/>
            <person name="Shea T."/>
            <person name="Sykes S."/>
            <person name="Wortman J."/>
            <person name="Nusbaum C."/>
            <person name="Birren B."/>
        </authorList>
    </citation>
    <scope>NUCLEOTIDE SEQUENCE</scope>
    <source>
        <strain evidence="3">HDV247</strain>
    </source>
</reference>
<evidence type="ECO:0000313" key="3">
    <source>
        <dbReference type="EMBL" id="EXA31725.1"/>
    </source>
</evidence>
<protein>
    <submittedName>
        <fullName evidence="3">Uncharacterized protein</fullName>
    </submittedName>
</protein>
<dbReference type="HOGENOM" id="CLU_987085_0_0_1"/>
<name>W9NVD1_FUSOX</name>
<dbReference type="EMBL" id="JH651008">
    <property type="protein sequence ID" value="EXA31725.1"/>
    <property type="molecule type" value="Genomic_DNA"/>
</dbReference>
<dbReference type="AlphaFoldDB" id="W9NVD1"/>
<evidence type="ECO:0000256" key="2">
    <source>
        <dbReference type="SAM" id="Phobius"/>
    </source>
</evidence>
<sequence length="283" mass="31256">MANAHCSLHVIMASTPVQNVQNMPLQPAGTPTSPIRVDAPPSPSPPENKTSKVILPHAAAWKAAYESMYTLLNETDPTKQNNLTQKWIRNMQQHLNITIITGSVVSAAISSAFSWSYFGPDGEAESICLQLVKFIWCSALVFSITSTASACQQATSLHRLESHPNGLELIRRLLRGPALHQLSTSTPLTNGNVRVPIHTKRPRFLQRFLWQIPAMLRNGSLYMFVTGLCILVYWDFSQSINSPSHPITAVGITFFTLIVGCAILCWGISTVGLYYWIGMTFNS</sequence>
<keyword evidence="2" id="KW-1133">Transmembrane helix</keyword>
<proteinExistence type="predicted"/>
<keyword evidence="2" id="KW-0472">Membrane</keyword>
<dbReference type="OrthoDB" id="630895at2759"/>
<feature type="region of interest" description="Disordered" evidence="1">
    <location>
        <begin position="21"/>
        <end position="51"/>
    </location>
</feature>
<feature type="compositionally biased region" description="Polar residues" evidence="1">
    <location>
        <begin position="21"/>
        <end position="33"/>
    </location>
</feature>
<gene>
    <name evidence="3" type="ORF">FOVG_16966</name>
</gene>
<organism evidence="3">
    <name type="scientific">Fusarium oxysporum f. sp. pisi HDV247</name>
    <dbReference type="NCBI Taxonomy" id="1080344"/>
    <lineage>
        <taxon>Eukaryota</taxon>
        <taxon>Fungi</taxon>
        <taxon>Dikarya</taxon>
        <taxon>Ascomycota</taxon>
        <taxon>Pezizomycotina</taxon>
        <taxon>Sordariomycetes</taxon>
        <taxon>Hypocreomycetidae</taxon>
        <taxon>Hypocreales</taxon>
        <taxon>Nectriaceae</taxon>
        <taxon>Fusarium</taxon>
        <taxon>Fusarium oxysporum species complex</taxon>
    </lineage>
</organism>
<feature type="transmembrane region" description="Helical" evidence="2">
    <location>
        <begin position="130"/>
        <end position="151"/>
    </location>
</feature>
<dbReference type="Proteomes" id="UP000030751">
    <property type="component" value="Unassembled WGS sequence"/>
</dbReference>
<feature type="transmembrane region" description="Helical" evidence="2">
    <location>
        <begin position="208"/>
        <end position="234"/>
    </location>
</feature>
<feature type="transmembrane region" description="Helical" evidence="2">
    <location>
        <begin position="95"/>
        <end position="118"/>
    </location>
</feature>
<reference evidence="3" key="1">
    <citation type="submission" date="2011-10" db="EMBL/GenBank/DDBJ databases">
        <title>The Genome Sequence of Fusarium oxysporum HDV247.</title>
        <authorList>
            <consortium name="The Broad Institute Genome Sequencing Platform"/>
            <person name="Ma L.-J."/>
            <person name="Gale L.R."/>
            <person name="Schwartz D.C."/>
            <person name="Zhou S."/>
            <person name="Corby-Kistler H."/>
            <person name="Young S.K."/>
            <person name="Zeng Q."/>
            <person name="Gargeya S."/>
            <person name="Fitzgerald M."/>
            <person name="Haas B."/>
            <person name="Abouelleil A."/>
            <person name="Alvarado L."/>
            <person name="Arachchi H.M."/>
            <person name="Berlin A."/>
            <person name="Brown A."/>
            <person name="Chapman S.B."/>
            <person name="Chen Z."/>
            <person name="Dunbar C."/>
            <person name="Freedman E."/>
            <person name="Gearin G."/>
            <person name="Goldberg J."/>
            <person name="Griggs A."/>
            <person name="Gujja S."/>
            <person name="Heiman D."/>
            <person name="Howarth C."/>
            <person name="Larson L."/>
            <person name="Lui A."/>
            <person name="MacDonald P.J.P."/>
            <person name="Montmayeur A."/>
            <person name="Murphy C."/>
            <person name="Neiman D."/>
            <person name="Pearson M."/>
            <person name="Priest M."/>
            <person name="Roberts A."/>
            <person name="Saif S."/>
            <person name="Shea T."/>
            <person name="Shenoy N."/>
            <person name="Sisk P."/>
            <person name="Stolte C."/>
            <person name="Sykes S."/>
            <person name="Wortman J."/>
            <person name="Nusbaum C."/>
            <person name="Birren B."/>
        </authorList>
    </citation>
    <scope>NUCLEOTIDE SEQUENCE [LARGE SCALE GENOMIC DNA]</scope>
    <source>
        <strain evidence="3">HDV247</strain>
    </source>
</reference>
<accession>W9NVD1</accession>
<keyword evidence="2" id="KW-0812">Transmembrane</keyword>
<evidence type="ECO:0000256" key="1">
    <source>
        <dbReference type="SAM" id="MobiDB-lite"/>
    </source>
</evidence>